<proteinExistence type="predicted"/>
<feature type="region of interest" description="Disordered" evidence="1">
    <location>
        <begin position="1"/>
        <end position="35"/>
    </location>
</feature>
<protein>
    <submittedName>
        <fullName evidence="2">Uncharacterized protein</fullName>
    </submittedName>
</protein>
<name>A0A1C7LU13_GRIFR</name>
<dbReference type="Proteomes" id="UP000092993">
    <property type="component" value="Unassembled WGS sequence"/>
</dbReference>
<feature type="compositionally biased region" description="Low complexity" evidence="1">
    <location>
        <begin position="1"/>
        <end position="14"/>
    </location>
</feature>
<evidence type="ECO:0000256" key="1">
    <source>
        <dbReference type="SAM" id="MobiDB-lite"/>
    </source>
</evidence>
<organism evidence="2 3">
    <name type="scientific">Grifola frondosa</name>
    <name type="common">Maitake</name>
    <name type="synonym">Polyporus frondosus</name>
    <dbReference type="NCBI Taxonomy" id="5627"/>
    <lineage>
        <taxon>Eukaryota</taxon>
        <taxon>Fungi</taxon>
        <taxon>Dikarya</taxon>
        <taxon>Basidiomycota</taxon>
        <taxon>Agaricomycotina</taxon>
        <taxon>Agaricomycetes</taxon>
        <taxon>Polyporales</taxon>
        <taxon>Grifolaceae</taxon>
        <taxon>Grifola</taxon>
    </lineage>
</organism>
<comment type="caution">
    <text evidence="2">The sequence shown here is derived from an EMBL/GenBank/DDBJ whole genome shotgun (WGS) entry which is preliminary data.</text>
</comment>
<sequence>MASEQSKSSSSPQEGVQPPSVTHYPPQYNGQYLPPPGAFPPYYTYASIQDGSHDPNAPNGAPPIPQYVMAAFPRRLQAWCMPIQRRTLGKVSAESLSMLG</sequence>
<accession>A0A1C7LU13</accession>
<reference evidence="2 3" key="1">
    <citation type="submission" date="2016-03" db="EMBL/GenBank/DDBJ databases">
        <title>Whole genome sequencing of Grifola frondosa 9006-11.</title>
        <authorList>
            <person name="Min B."/>
            <person name="Park H."/>
            <person name="Kim J.-G."/>
            <person name="Cho H."/>
            <person name="Oh Y.-L."/>
            <person name="Kong W.-S."/>
            <person name="Choi I.-G."/>
        </authorList>
    </citation>
    <scope>NUCLEOTIDE SEQUENCE [LARGE SCALE GENOMIC DNA]</scope>
    <source>
        <strain evidence="2 3">9006-11</strain>
    </source>
</reference>
<dbReference type="AlphaFoldDB" id="A0A1C7LU13"/>
<dbReference type="EMBL" id="LUGG01000023">
    <property type="protein sequence ID" value="OBZ67547.1"/>
    <property type="molecule type" value="Genomic_DNA"/>
</dbReference>
<evidence type="ECO:0000313" key="3">
    <source>
        <dbReference type="Proteomes" id="UP000092993"/>
    </source>
</evidence>
<gene>
    <name evidence="2" type="ORF">A0H81_12215</name>
</gene>
<keyword evidence="3" id="KW-1185">Reference proteome</keyword>
<evidence type="ECO:0000313" key="2">
    <source>
        <dbReference type="EMBL" id="OBZ67547.1"/>
    </source>
</evidence>